<name>A0ACB8SPW1_9AGAM</name>
<dbReference type="EMBL" id="MU277240">
    <property type="protein sequence ID" value="KAI0057990.1"/>
    <property type="molecule type" value="Genomic_DNA"/>
</dbReference>
<reference evidence="1" key="2">
    <citation type="journal article" date="2022" name="New Phytol.">
        <title>Evolutionary transition to the ectomycorrhizal habit in the genomes of a hyperdiverse lineage of mushroom-forming fungi.</title>
        <authorList>
            <person name="Looney B."/>
            <person name="Miyauchi S."/>
            <person name="Morin E."/>
            <person name="Drula E."/>
            <person name="Courty P.E."/>
            <person name="Kohler A."/>
            <person name="Kuo A."/>
            <person name="LaButti K."/>
            <person name="Pangilinan J."/>
            <person name="Lipzen A."/>
            <person name="Riley R."/>
            <person name="Andreopoulos W."/>
            <person name="He G."/>
            <person name="Johnson J."/>
            <person name="Nolan M."/>
            <person name="Tritt A."/>
            <person name="Barry K.W."/>
            <person name="Grigoriev I.V."/>
            <person name="Nagy L.G."/>
            <person name="Hibbett D."/>
            <person name="Henrissat B."/>
            <person name="Matheny P.B."/>
            <person name="Labbe J."/>
            <person name="Martin F.M."/>
        </authorList>
    </citation>
    <scope>NUCLEOTIDE SEQUENCE</scope>
    <source>
        <strain evidence="1">HHB10654</strain>
    </source>
</reference>
<proteinExistence type="predicted"/>
<dbReference type="Proteomes" id="UP000814140">
    <property type="component" value="Unassembled WGS sequence"/>
</dbReference>
<organism evidence="1 2">
    <name type="scientific">Artomyces pyxidatus</name>
    <dbReference type="NCBI Taxonomy" id="48021"/>
    <lineage>
        <taxon>Eukaryota</taxon>
        <taxon>Fungi</taxon>
        <taxon>Dikarya</taxon>
        <taxon>Basidiomycota</taxon>
        <taxon>Agaricomycotina</taxon>
        <taxon>Agaricomycetes</taxon>
        <taxon>Russulales</taxon>
        <taxon>Auriscalpiaceae</taxon>
        <taxon>Artomyces</taxon>
    </lineage>
</organism>
<sequence length="632" mass="67937">MLFDSLPTDSLSPDDFLHRSIRPPQPIPLSQIMPIGHPRNSLQNSTEPLDAAANRSYIPQLIPPGVDPAKVDGKMFYSYVPNTIKTRKRTSPAQLKRLEGIFVDDKKPNGPLRTRLADELGMSPREVQVWFQNRRAKEKKGSTARPEPSTSSTPDGHVESASEPTSPAPSSIAADSPVKPEPGTPEPSPAPQSTSWAPDPLPTVNHPAHPSPPDASPAAYELRRSSLPVLSLIPPPAPPPFPTPLLPASVRQHRHSVDELALHPGTELSRLHPHPAVPDFARRASGPVRASLSEGTRFQPFPRPNLAHRASVPYARPPIPSSAALNLPGPGFAFPEQRPVPSQSQSPDFSWHNPDPFGQGVLPETGYSFGLPAPDAVAPDGAYEFPARKGSDRGWDGMGAEMAMAYRRSIGSVASIGYSDTSTSAGTGPYFSDITSEDGDGRRGSCTSTSERFSGLRVDEYSRSDGPGSDYAASEHGTATYPSPTSTLDDRERPTPPSHSSSSELALALHTGDTHDSDVNGDQQYAAHCSPPMEQQQHYAPPDAPPPSASFKFSDAEQHAHSMTHAAYAEYVPPPSQPQPQPYEVPGFSSEMYAQQHYSPYATGYVDNGGGNSGEQYAADGYGMPMRYHHPG</sequence>
<protein>
    <submittedName>
        <fullName evidence="1">Uncharacterized protein</fullName>
    </submittedName>
</protein>
<comment type="caution">
    <text evidence="1">The sequence shown here is derived from an EMBL/GenBank/DDBJ whole genome shotgun (WGS) entry which is preliminary data.</text>
</comment>
<keyword evidence="2" id="KW-1185">Reference proteome</keyword>
<accession>A0ACB8SPW1</accession>
<evidence type="ECO:0000313" key="1">
    <source>
        <dbReference type="EMBL" id="KAI0057990.1"/>
    </source>
</evidence>
<evidence type="ECO:0000313" key="2">
    <source>
        <dbReference type="Proteomes" id="UP000814140"/>
    </source>
</evidence>
<reference evidence="1" key="1">
    <citation type="submission" date="2021-03" db="EMBL/GenBank/DDBJ databases">
        <authorList>
            <consortium name="DOE Joint Genome Institute"/>
            <person name="Ahrendt S."/>
            <person name="Looney B.P."/>
            <person name="Miyauchi S."/>
            <person name="Morin E."/>
            <person name="Drula E."/>
            <person name="Courty P.E."/>
            <person name="Chicoki N."/>
            <person name="Fauchery L."/>
            <person name="Kohler A."/>
            <person name="Kuo A."/>
            <person name="Labutti K."/>
            <person name="Pangilinan J."/>
            <person name="Lipzen A."/>
            <person name="Riley R."/>
            <person name="Andreopoulos W."/>
            <person name="He G."/>
            <person name="Johnson J."/>
            <person name="Barry K.W."/>
            <person name="Grigoriev I.V."/>
            <person name="Nagy L."/>
            <person name="Hibbett D."/>
            <person name="Henrissat B."/>
            <person name="Matheny P.B."/>
            <person name="Labbe J."/>
            <person name="Martin F."/>
        </authorList>
    </citation>
    <scope>NUCLEOTIDE SEQUENCE</scope>
    <source>
        <strain evidence="1">HHB10654</strain>
    </source>
</reference>
<gene>
    <name evidence="1" type="ORF">BV25DRAFT_1919692</name>
</gene>